<dbReference type="SUPFAM" id="SSF48295">
    <property type="entry name" value="TrpR-like"/>
    <property type="match status" value="1"/>
</dbReference>
<keyword evidence="3" id="KW-1185">Reference proteome</keyword>
<name>A0A1H9RX66_FLAFI</name>
<sequence>METPENEPIRKRNGKQVSFKYKLFVIEQINNGQISLNFASKKYNISKSTIEYWMKKLSNYEQTNKAISKDDEIKKLKSKIEELEFIKEFQQDLIIEFEQVTGEELSKKSLPGWLANEIQRKKKKLSK</sequence>
<dbReference type="InterPro" id="IPR036388">
    <property type="entry name" value="WH-like_DNA-bd_sf"/>
</dbReference>
<dbReference type="Gene3D" id="1.10.10.10">
    <property type="entry name" value="Winged helix-like DNA-binding domain superfamily/Winged helix DNA-binding domain"/>
    <property type="match status" value="1"/>
</dbReference>
<dbReference type="InterPro" id="IPR010921">
    <property type="entry name" value="Trp_repressor/repl_initiator"/>
</dbReference>
<dbReference type="InterPro" id="IPR007889">
    <property type="entry name" value="HTH_Psq"/>
</dbReference>
<dbReference type="OrthoDB" id="1440232at2"/>
<reference evidence="3" key="1">
    <citation type="submission" date="2016-10" db="EMBL/GenBank/DDBJ databases">
        <authorList>
            <person name="Varghese N."/>
            <person name="Submissions S."/>
        </authorList>
    </citation>
    <scope>NUCLEOTIDE SEQUENCE [LARGE SCALE GENOMIC DNA]</scope>
    <source>
        <strain evidence="3">DSM 15719</strain>
    </source>
</reference>
<gene>
    <name evidence="2" type="ORF">SAMN05444355_1262</name>
</gene>
<dbReference type="Pfam" id="PF05225">
    <property type="entry name" value="HTH_psq"/>
    <property type="match status" value="1"/>
</dbReference>
<organism evidence="2 3">
    <name type="scientific">Flavobacterium frigoris</name>
    <dbReference type="NCBI Taxonomy" id="229204"/>
    <lineage>
        <taxon>Bacteria</taxon>
        <taxon>Pseudomonadati</taxon>
        <taxon>Bacteroidota</taxon>
        <taxon>Flavobacteriia</taxon>
        <taxon>Flavobacteriales</taxon>
        <taxon>Flavobacteriaceae</taxon>
        <taxon>Flavobacterium</taxon>
    </lineage>
</organism>
<dbReference type="GO" id="GO:0043565">
    <property type="term" value="F:sequence-specific DNA binding"/>
    <property type="evidence" value="ECO:0007669"/>
    <property type="project" value="InterPro"/>
</dbReference>
<dbReference type="Proteomes" id="UP000183658">
    <property type="component" value="Unassembled WGS sequence"/>
</dbReference>
<proteinExistence type="predicted"/>
<accession>A0A1H9RX66</accession>
<feature type="domain" description="HTH psq-type" evidence="1">
    <location>
        <begin position="26"/>
        <end position="52"/>
    </location>
</feature>
<protein>
    <submittedName>
        <fullName evidence="2">Helix-turn-helix, Psq domain</fullName>
    </submittedName>
</protein>
<evidence type="ECO:0000313" key="2">
    <source>
        <dbReference type="EMBL" id="SER76975.1"/>
    </source>
</evidence>
<dbReference type="AlphaFoldDB" id="A0A1H9RX66"/>
<evidence type="ECO:0000313" key="3">
    <source>
        <dbReference type="Proteomes" id="UP000183658"/>
    </source>
</evidence>
<dbReference type="EMBL" id="FOFZ01000026">
    <property type="protein sequence ID" value="SER76975.1"/>
    <property type="molecule type" value="Genomic_DNA"/>
</dbReference>
<evidence type="ECO:0000259" key="1">
    <source>
        <dbReference type="Pfam" id="PF05225"/>
    </source>
</evidence>
<dbReference type="RefSeq" id="WP_074724742.1">
    <property type="nucleotide sequence ID" value="NZ_CBCRVS010000032.1"/>
</dbReference>